<sequence>MDGNAERGVHGLQQIDGLDSSVKRARPVSPDRLLAVVANEHRRAILNSLTSASDQTLEYDALVDRVADRVRDEDAERASDEHHQRVRIALTHAHLPKLEEVRIIDYEAETGFVQFTGGKLEQELLTLLESYGADE</sequence>
<dbReference type="AlphaFoldDB" id="M0BEV5"/>
<evidence type="ECO:0000313" key="3">
    <source>
        <dbReference type="Proteomes" id="UP000011560"/>
    </source>
</evidence>
<feature type="domain" description="DUF7344" evidence="1">
    <location>
        <begin position="36"/>
        <end position="113"/>
    </location>
</feature>
<dbReference type="EMBL" id="AOIQ01000017">
    <property type="protein sequence ID" value="ELZ09375.1"/>
    <property type="molecule type" value="Genomic_DNA"/>
</dbReference>
<keyword evidence="3" id="KW-1185">Reference proteome</keyword>
<comment type="caution">
    <text evidence="2">The sequence shown here is derived from an EMBL/GenBank/DDBJ whole genome shotgun (WGS) entry which is preliminary data.</text>
</comment>
<dbReference type="RefSeq" id="WP_007702288.1">
    <property type="nucleotide sequence ID" value="NZ_AOIQ01000017.1"/>
</dbReference>
<evidence type="ECO:0000259" key="1">
    <source>
        <dbReference type="Pfam" id="PF24035"/>
    </source>
</evidence>
<accession>M0BEV5</accession>
<evidence type="ECO:0000313" key="2">
    <source>
        <dbReference type="EMBL" id="ELZ09375.1"/>
    </source>
</evidence>
<dbReference type="InterPro" id="IPR055768">
    <property type="entry name" value="DUF7344"/>
</dbReference>
<dbReference type="Proteomes" id="UP000011560">
    <property type="component" value="Unassembled WGS sequence"/>
</dbReference>
<proteinExistence type="predicted"/>
<reference evidence="2 3" key="1">
    <citation type="journal article" date="2014" name="PLoS Genet.">
        <title>Phylogenetically driven sequencing of extremely halophilic archaea reveals strategies for static and dynamic osmo-response.</title>
        <authorList>
            <person name="Becker E.A."/>
            <person name="Seitzer P.M."/>
            <person name="Tritt A."/>
            <person name="Larsen D."/>
            <person name="Krusor M."/>
            <person name="Yao A.I."/>
            <person name="Wu D."/>
            <person name="Madern D."/>
            <person name="Eisen J.A."/>
            <person name="Darling A.E."/>
            <person name="Facciotti M.T."/>
        </authorList>
    </citation>
    <scope>NUCLEOTIDE SEQUENCE [LARGE SCALE GENOMIC DNA]</scope>
    <source>
        <strain evidence="2 3">JCM 14624</strain>
    </source>
</reference>
<organism evidence="2 3">
    <name type="scientific">Halovivax asiaticus JCM 14624</name>
    <dbReference type="NCBI Taxonomy" id="1227490"/>
    <lineage>
        <taxon>Archaea</taxon>
        <taxon>Methanobacteriati</taxon>
        <taxon>Methanobacteriota</taxon>
        <taxon>Stenosarchaea group</taxon>
        <taxon>Halobacteria</taxon>
        <taxon>Halobacteriales</taxon>
        <taxon>Natrialbaceae</taxon>
        <taxon>Halovivax</taxon>
    </lineage>
</organism>
<dbReference type="STRING" id="1227490.C479_11155"/>
<protein>
    <recommendedName>
        <fullName evidence="1">DUF7344 domain-containing protein</fullName>
    </recommendedName>
</protein>
<gene>
    <name evidence="2" type="ORF">C479_11155</name>
</gene>
<name>M0BEV5_9EURY</name>
<dbReference type="Pfam" id="PF24035">
    <property type="entry name" value="DUF7344"/>
    <property type="match status" value="1"/>
</dbReference>